<keyword evidence="1" id="KW-0444">Lipid biosynthesis</keyword>
<evidence type="ECO:0000256" key="1">
    <source>
        <dbReference type="ARBA" id="ARBA00022516"/>
    </source>
</evidence>
<comment type="similarity">
    <text evidence="7">Belongs to the short-chain dehydrogenases/reductases (SDR) family. ERG27 subfamily.</text>
</comment>
<dbReference type="SUPFAM" id="SSF51735">
    <property type="entry name" value="NAD(P)-binding Rossmann-fold domains"/>
    <property type="match status" value="1"/>
</dbReference>
<dbReference type="GO" id="GO:0005741">
    <property type="term" value="C:mitochondrial outer membrane"/>
    <property type="evidence" value="ECO:0007669"/>
    <property type="project" value="TreeGrafter"/>
</dbReference>
<dbReference type="Gene3D" id="3.40.50.720">
    <property type="entry name" value="NAD(P)-binding Rossmann-like Domain"/>
    <property type="match status" value="1"/>
</dbReference>
<keyword evidence="5" id="KW-0443">Lipid metabolism</keyword>
<keyword evidence="9" id="KW-0472">Membrane</keyword>
<proteinExistence type="inferred from homology"/>
<protein>
    <recommendedName>
        <fullName evidence="8">3beta-hydroxysteroid 3-dehydrogenase</fullName>
        <ecNumber evidence="8">1.1.1.270</ecNumber>
    </recommendedName>
</protein>
<keyword evidence="3" id="KW-0752">Steroid biosynthesis</keyword>
<reference evidence="10" key="2">
    <citation type="submission" date="2014-06" db="EMBL/GenBank/DDBJ databases">
        <title>The complete genome of Blastobotrys (Arxula) adeninivorans LS3 - a yeast of biotechnological interest.</title>
        <authorList>
            <person name="Kunze G."/>
            <person name="Gaillardin C."/>
            <person name="Czernicka M."/>
            <person name="Durrens P."/>
            <person name="Martin T."/>
            <person name="Boer E."/>
            <person name="Gabaldon T."/>
            <person name="Cruz J."/>
            <person name="Talla E."/>
            <person name="Marck C."/>
            <person name="Goffeau A."/>
            <person name="Barbe V."/>
            <person name="Baret P."/>
            <person name="Baronian K."/>
            <person name="Beier S."/>
            <person name="Bleykasten C."/>
            <person name="Bode R."/>
            <person name="Casaregola S."/>
            <person name="Despons L."/>
            <person name="Fairhead C."/>
            <person name="Giersberg M."/>
            <person name="Gierski P."/>
            <person name="Hahnel U."/>
            <person name="Hartmann A."/>
            <person name="Jankowska D."/>
            <person name="Jubin C."/>
            <person name="Jung P."/>
            <person name="Lafontaine I."/>
            <person name="Leh-Louis V."/>
            <person name="Lemaire M."/>
            <person name="Marcet-Houben M."/>
            <person name="Mascher M."/>
            <person name="Morel G."/>
            <person name="Richard G.-F."/>
            <person name="Riechen J."/>
            <person name="Sacerdot C."/>
            <person name="Sarkar A."/>
            <person name="Savel G."/>
            <person name="Schacherer J."/>
            <person name="Sherman D."/>
            <person name="Straub M.-L."/>
            <person name="Stein N."/>
            <person name="Thierry A."/>
            <person name="Trautwein-Schult A."/>
            <person name="Westhof E."/>
            <person name="Worch S."/>
            <person name="Dujon B."/>
            <person name="Souciet J.-L."/>
            <person name="Wincker P."/>
            <person name="Scholz U."/>
            <person name="Neuveglise N."/>
        </authorList>
    </citation>
    <scope>NUCLEOTIDE SEQUENCE</scope>
    <source>
        <strain evidence="10">LS3</strain>
    </source>
</reference>
<organism evidence="10">
    <name type="scientific">Blastobotrys adeninivorans</name>
    <name type="common">Yeast</name>
    <name type="synonym">Arxula adeninivorans</name>
    <dbReference type="NCBI Taxonomy" id="409370"/>
    <lineage>
        <taxon>Eukaryota</taxon>
        <taxon>Fungi</taxon>
        <taxon>Dikarya</taxon>
        <taxon>Ascomycota</taxon>
        <taxon>Saccharomycotina</taxon>
        <taxon>Dipodascomycetes</taxon>
        <taxon>Dipodascales</taxon>
        <taxon>Trichomonascaceae</taxon>
        <taxon>Blastobotrys</taxon>
    </lineage>
</organism>
<evidence type="ECO:0000256" key="3">
    <source>
        <dbReference type="ARBA" id="ARBA00022955"/>
    </source>
</evidence>
<evidence type="ECO:0000256" key="6">
    <source>
        <dbReference type="ARBA" id="ARBA00023589"/>
    </source>
</evidence>
<dbReference type="GO" id="GO:0000253">
    <property type="term" value="F:3-beta-hydroxysteroid 3-dehydrogenase (NADP+) activity"/>
    <property type="evidence" value="ECO:0007669"/>
    <property type="project" value="UniProtKB-EC"/>
</dbReference>
<dbReference type="GO" id="GO:0005811">
    <property type="term" value="C:lipid droplet"/>
    <property type="evidence" value="ECO:0007669"/>
    <property type="project" value="TreeGrafter"/>
</dbReference>
<evidence type="ECO:0000256" key="4">
    <source>
        <dbReference type="ARBA" id="ARBA00023002"/>
    </source>
</evidence>
<evidence type="ECO:0000313" key="10">
    <source>
        <dbReference type="EMBL" id="CDP34753.1"/>
    </source>
</evidence>
<evidence type="ECO:0000256" key="9">
    <source>
        <dbReference type="SAM" id="Phobius"/>
    </source>
</evidence>
<dbReference type="InterPro" id="IPR051593">
    <property type="entry name" value="Ergosterol_Biosynth_ERG27"/>
</dbReference>
<gene>
    <name evidence="10" type="ORF">GNLVRS02_ARAD1C19712g</name>
</gene>
<dbReference type="AlphaFoldDB" id="A0A060T1E2"/>
<evidence type="ECO:0000256" key="7">
    <source>
        <dbReference type="ARBA" id="ARBA00023593"/>
    </source>
</evidence>
<feature type="transmembrane region" description="Helical" evidence="9">
    <location>
        <begin position="241"/>
        <end position="260"/>
    </location>
</feature>
<reference evidence="10" key="1">
    <citation type="submission" date="2014-02" db="EMBL/GenBank/DDBJ databases">
        <authorList>
            <person name="Genoscope - CEA"/>
        </authorList>
    </citation>
    <scope>NUCLEOTIDE SEQUENCE</scope>
    <source>
        <strain evidence="10">LS3</strain>
    </source>
</reference>
<dbReference type="GO" id="GO:0006696">
    <property type="term" value="P:ergosterol biosynthetic process"/>
    <property type="evidence" value="ECO:0007669"/>
    <property type="project" value="TreeGrafter"/>
</dbReference>
<dbReference type="EMBL" id="HG937693">
    <property type="protein sequence ID" value="CDP34753.1"/>
    <property type="molecule type" value="Genomic_DNA"/>
</dbReference>
<accession>A0A060T1E2</accession>
<name>A0A060T1E2_BLAAD</name>
<evidence type="ECO:0000256" key="5">
    <source>
        <dbReference type="ARBA" id="ARBA00023098"/>
    </source>
</evidence>
<evidence type="ECO:0000256" key="2">
    <source>
        <dbReference type="ARBA" id="ARBA00022857"/>
    </source>
</evidence>
<dbReference type="PhylomeDB" id="A0A060T1E2"/>
<dbReference type="PANTHER" id="PTHR43647:SF1">
    <property type="entry name" value="3-KETO-STEROID REDUCTASE ERG27"/>
    <property type="match status" value="1"/>
</dbReference>
<evidence type="ECO:0000256" key="8">
    <source>
        <dbReference type="ARBA" id="ARBA00023621"/>
    </source>
</evidence>
<keyword evidence="9" id="KW-0812">Transmembrane</keyword>
<dbReference type="EC" id="1.1.1.270" evidence="8"/>
<dbReference type="PANTHER" id="PTHR43647">
    <property type="entry name" value="DEHYDROGENASE"/>
    <property type="match status" value="1"/>
</dbReference>
<sequence length="347" mass="39771">MSGKVAIITGTTGALGLAIAKRLIEETPEDVKLTIVATSRTFPSVKNAITDIRTFVETNYAHRKELVEFDYLVFDQCNMVSVLSAAYDIRKRYKHIDYLFLNSSYMQFAKIDYVQAFFDMFKYPLKAFTVGTFKVQGVSRRTDDGMSCMFQANVLAPWYLINEIIPQLSGGGRVVWISTSISMPEYFDPNDLGIDTNEKGYEASKYEMEMMHCAAQKHLYEKHGIESWLIHPGVFVSTSSVFTSLSIFAMVGMYFMFYLCRIMGSVDHCISPWKAASAPVFCALKADRETNDPFLKYGSSVGRLGGEFVSNKALTRRYEDTIYEFVEKKRLEWQQKFKNQIIERDRY</sequence>
<keyword evidence="4" id="KW-0560">Oxidoreductase</keyword>
<dbReference type="InterPro" id="IPR036291">
    <property type="entry name" value="NAD(P)-bd_dom_sf"/>
</dbReference>
<keyword evidence="9" id="KW-1133">Transmembrane helix</keyword>
<keyword evidence="2" id="KW-0521">NADP</keyword>
<dbReference type="GO" id="GO:0005789">
    <property type="term" value="C:endoplasmic reticulum membrane"/>
    <property type="evidence" value="ECO:0007669"/>
    <property type="project" value="TreeGrafter"/>
</dbReference>
<comment type="pathway">
    <text evidence="6">Steroid biosynthesis; zymosterol biosynthesis; zymosterol from lanosterol: step 5/6.</text>
</comment>